<dbReference type="EMBL" id="KN832019">
    <property type="protein sequence ID" value="KIN98080.1"/>
    <property type="molecule type" value="Genomic_DNA"/>
</dbReference>
<reference evidence="2" key="2">
    <citation type="submission" date="2015-01" db="EMBL/GenBank/DDBJ databases">
        <title>Evolutionary Origins and Diversification of the Mycorrhizal Mutualists.</title>
        <authorList>
            <consortium name="DOE Joint Genome Institute"/>
            <consortium name="Mycorrhizal Genomics Consortium"/>
            <person name="Kohler A."/>
            <person name="Kuo A."/>
            <person name="Nagy L.G."/>
            <person name="Floudas D."/>
            <person name="Copeland A."/>
            <person name="Barry K.W."/>
            <person name="Cichocki N."/>
            <person name="Veneault-Fourrey C."/>
            <person name="LaButti K."/>
            <person name="Lindquist E.A."/>
            <person name="Lipzen A."/>
            <person name="Lundell T."/>
            <person name="Morin E."/>
            <person name="Murat C."/>
            <person name="Riley R."/>
            <person name="Ohm R."/>
            <person name="Sun H."/>
            <person name="Tunlid A."/>
            <person name="Henrissat B."/>
            <person name="Grigoriev I.V."/>
            <person name="Hibbett D.S."/>
            <person name="Martin F."/>
        </authorList>
    </citation>
    <scope>NUCLEOTIDE SEQUENCE [LARGE SCALE GENOMIC DNA]</scope>
    <source>
        <strain evidence="2">Marx 270</strain>
    </source>
</reference>
<proteinExistence type="predicted"/>
<keyword evidence="2" id="KW-1185">Reference proteome</keyword>
<evidence type="ECO:0000313" key="1">
    <source>
        <dbReference type="EMBL" id="KIN98080.1"/>
    </source>
</evidence>
<dbReference type="InParanoid" id="A0A0C3NRC9"/>
<dbReference type="AlphaFoldDB" id="A0A0C3NRC9"/>
<evidence type="ECO:0000313" key="2">
    <source>
        <dbReference type="Proteomes" id="UP000054217"/>
    </source>
</evidence>
<dbReference type="HOGENOM" id="CLU_2672094_0_0_1"/>
<name>A0A0C3NRC9_PISTI</name>
<reference evidence="1 2" key="1">
    <citation type="submission" date="2014-04" db="EMBL/GenBank/DDBJ databases">
        <authorList>
            <consortium name="DOE Joint Genome Institute"/>
            <person name="Kuo A."/>
            <person name="Kohler A."/>
            <person name="Costa M.D."/>
            <person name="Nagy L.G."/>
            <person name="Floudas D."/>
            <person name="Copeland A."/>
            <person name="Barry K.W."/>
            <person name="Cichocki N."/>
            <person name="Veneault-Fourrey C."/>
            <person name="LaButti K."/>
            <person name="Lindquist E.A."/>
            <person name="Lipzen A."/>
            <person name="Lundell T."/>
            <person name="Morin E."/>
            <person name="Murat C."/>
            <person name="Sun H."/>
            <person name="Tunlid A."/>
            <person name="Henrissat B."/>
            <person name="Grigoriev I.V."/>
            <person name="Hibbett D.S."/>
            <person name="Martin F."/>
            <person name="Nordberg H.P."/>
            <person name="Cantor M.N."/>
            <person name="Hua S.X."/>
        </authorList>
    </citation>
    <scope>NUCLEOTIDE SEQUENCE [LARGE SCALE GENOMIC DNA]</scope>
    <source>
        <strain evidence="1 2">Marx 270</strain>
    </source>
</reference>
<sequence>MLAECPIPELYGLKLPFAFIVALRPQASLYLRAVGFRHLVSGRIQPDEANCYVYQAASWPVSYQKWKIPFVIDVY</sequence>
<protein>
    <submittedName>
        <fullName evidence="1">Uncharacterized protein</fullName>
    </submittedName>
</protein>
<accession>A0A0C3NRC9</accession>
<dbReference type="Proteomes" id="UP000054217">
    <property type="component" value="Unassembled WGS sequence"/>
</dbReference>
<organism evidence="1 2">
    <name type="scientific">Pisolithus tinctorius Marx 270</name>
    <dbReference type="NCBI Taxonomy" id="870435"/>
    <lineage>
        <taxon>Eukaryota</taxon>
        <taxon>Fungi</taxon>
        <taxon>Dikarya</taxon>
        <taxon>Basidiomycota</taxon>
        <taxon>Agaricomycotina</taxon>
        <taxon>Agaricomycetes</taxon>
        <taxon>Agaricomycetidae</taxon>
        <taxon>Boletales</taxon>
        <taxon>Sclerodermatineae</taxon>
        <taxon>Pisolithaceae</taxon>
        <taxon>Pisolithus</taxon>
    </lineage>
</organism>
<gene>
    <name evidence="1" type="ORF">M404DRAFT_1005592</name>
</gene>